<gene>
    <name evidence="1" type="ORF">ETAA1_09490</name>
</gene>
<dbReference type="RefSeq" id="WP_145234745.1">
    <property type="nucleotide sequence ID" value="NZ_CP036273.1"/>
</dbReference>
<sequence length="198" mass="20912">MPTDERVLVIPAAHLRAAGAFTGFRPADAAFGAALLSPAAFAFRPRSQVETDPSVLQLIPYVVLRCGDRVFHYRRGAAGTETRLAALRSVGVGGHISEADAAGGDDPYRTGMLRELTEEVAIGCGHAERPLGFIFDPTTPVGAVHLGVVHVFELDAPTARPREAALADAGFAPLADLAADRGGFETWSQLVLDELGRL</sequence>
<evidence type="ECO:0008006" key="3">
    <source>
        <dbReference type="Google" id="ProtNLM"/>
    </source>
</evidence>
<reference evidence="1 2" key="1">
    <citation type="submission" date="2019-02" db="EMBL/GenBank/DDBJ databases">
        <title>Deep-cultivation of Planctomycetes and their phenomic and genomic characterization uncovers novel biology.</title>
        <authorList>
            <person name="Wiegand S."/>
            <person name="Jogler M."/>
            <person name="Boedeker C."/>
            <person name="Pinto D."/>
            <person name="Vollmers J."/>
            <person name="Rivas-Marin E."/>
            <person name="Kohn T."/>
            <person name="Peeters S.H."/>
            <person name="Heuer A."/>
            <person name="Rast P."/>
            <person name="Oberbeckmann S."/>
            <person name="Bunk B."/>
            <person name="Jeske O."/>
            <person name="Meyerdierks A."/>
            <person name="Storesund J.E."/>
            <person name="Kallscheuer N."/>
            <person name="Luecker S."/>
            <person name="Lage O.M."/>
            <person name="Pohl T."/>
            <person name="Merkel B.J."/>
            <person name="Hornburger P."/>
            <person name="Mueller R.-W."/>
            <person name="Bruemmer F."/>
            <person name="Labrenz M."/>
            <person name="Spormann A.M."/>
            <person name="Op den Camp H."/>
            <person name="Overmann J."/>
            <person name="Amann R."/>
            <person name="Jetten M.S.M."/>
            <person name="Mascher T."/>
            <person name="Medema M.H."/>
            <person name="Devos D.P."/>
            <person name="Kaster A.-K."/>
            <person name="Ovreas L."/>
            <person name="Rohde M."/>
            <person name="Galperin M.Y."/>
            <person name="Jogler C."/>
        </authorList>
    </citation>
    <scope>NUCLEOTIDE SEQUENCE [LARGE SCALE GENOMIC DNA]</scope>
    <source>
        <strain evidence="1 2">ETA_A1</strain>
    </source>
</reference>
<dbReference type="InterPro" id="IPR015797">
    <property type="entry name" value="NUDIX_hydrolase-like_dom_sf"/>
</dbReference>
<proteinExistence type="predicted"/>
<protein>
    <recommendedName>
        <fullName evidence="3">Phosphoesterase</fullName>
    </recommendedName>
</protein>
<evidence type="ECO:0000313" key="2">
    <source>
        <dbReference type="Proteomes" id="UP000319576"/>
    </source>
</evidence>
<dbReference type="OrthoDB" id="6398375at2"/>
<dbReference type="SUPFAM" id="SSF55811">
    <property type="entry name" value="Nudix"/>
    <property type="match status" value="1"/>
</dbReference>
<dbReference type="Gene3D" id="3.90.79.10">
    <property type="entry name" value="Nucleoside Triphosphate Pyrophosphohydrolase"/>
    <property type="match status" value="1"/>
</dbReference>
<dbReference type="AlphaFoldDB" id="A0A517XNJ8"/>
<name>A0A517XNJ8_9BACT</name>
<evidence type="ECO:0000313" key="1">
    <source>
        <dbReference type="EMBL" id="QDU19046.1"/>
    </source>
</evidence>
<dbReference type="EMBL" id="CP036273">
    <property type="protein sequence ID" value="QDU19046.1"/>
    <property type="molecule type" value="Genomic_DNA"/>
</dbReference>
<keyword evidence="2" id="KW-1185">Reference proteome</keyword>
<organism evidence="1 2">
    <name type="scientific">Urbifossiella limnaea</name>
    <dbReference type="NCBI Taxonomy" id="2528023"/>
    <lineage>
        <taxon>Bacteria</taxon>
        <taxon>Pseudomonadati</taxon>
        <taxon>Planctomycetota</taxon>
        <taxon>Planctomycetia</taxon>
        <taxon>Gemmatales</taxon>
        <taxon>Gemmataceae</taxon>
        <taxon>Urbifossiella</taxon>
    </lineage>
</organism>
<dbReference type="Proteomes" id="UP000319576">
    <property type="component" value="Chromosome"/>
</dbReference>
<accession>A0A517XNJ8</accession>
<dbReference type="KEGG" id="uli:ETAA1_09490"/>